<feature type="domain" description="DUF2726" evidence="2">
    <location>
        <begin position="34"/>
        <end position="148"/>
    </location>
</feature>
<proteinExistence type="predicted"/>
<dbReference type="SUPFAM" id="SSF57783">
    <property type="entry name" value="Zinc beta-ribbon"/>
    <property type="match status" value="1"/>
</dbReference>
<dbReference type="AlphaFoldDB" id="A0A5J6WWL6"/>
<name>A0A5J6WWL6_9GAMM</name>
<dbReference type="GO" id="GO:0006265">
    <property type="term" value="P:DNA topological change"/>
    <property type="evidence" value="ECO:0007669"/>
    <property type="project" value="InterPro"/>
</dbReference>
<dbReference type="InterPro" id="IPR013498">
    <property type="entry name" value="Topo_IA_Znf"/>
</dbReference>
<dbReference type="GO" id="GO:0003677">
    <property type="term" value="F:DNA binding"/>
    <property type="evidence" value="ECO:0007669"/>
    <property type="project" value="InterPro"/>
</dbReference>
<dbReference type="Pfam" id="PF10881">
    <property type="entry name" value="DUF2726"/>
    <property type="match status" value="1"/>
</dbReference>
<sequence length="269" mass="30428">MGLVWLAVLMLLVAAVLWWMRRGGNPSDYRRQEGVLEAEELALLDALEEAVGDSARVLAKVNLANVLIPNDKLSSRKWQLAADELTCWDLDYLLIDREDATPLCGIVIEEEEGHEQDFRREACKAAGLALLAIPLAAEYDVDALHEQLHYYLEPELGLEEEEPELPPHHVDEHHHEREFGDEPTLGALMLDGVETGGRREPTFNPGLMTEVEEEPRAPQVKRMHDTCPRCDAPLVERLARKGPQAGHYFMTCTRFPECRYATLTDKRAD</sequence>
<evidence type="ECO:0000259" key="2">
    <source>
        <dbReference type="Pfam" id="PF10881"/>
    </source>
</evidence>
<evidence type="ECO:0000313" key="3">
    <source>
        <dbReference type="EMBL" id="QFI54248.1"/>
    </source>
</evidence>
<evidence type="ECO:0000313" key="4">
    <source>
        <dbReference type="Proteomes" id="UP000594034"/>
    </source>
</evidence>
<feature type="domain" description="DNA topoisomerase type IA zn finger" evidence="1">
    <location>
        <begin position="226"/>
        <end position="263"/>
    </location>
</feature>
<dbReference type="KEGG" id="asim:FE240_05800"/>
<protein>
    <submittedName>
        <fullName evidence="3">DUF2726 domain-containing protein</fullName>
    </submittedName>
</protein>
<dbReference type="Pfam" id="PF01396">
    <property type="entry name" value="Zn_ribbon_Top1"/>
    <property type="match status" value="1"/>
</dbReference>
<organism evidence="3 4">
    <name type="scientific">Aeromonas simiae</name>
    <dbReference type="NCBI Taxonomy" id="218936"/>
    <lineage>
        <taxon>Bacteria</taxon>
        <taxon>Pseudomonadati</taxon>
        <taxon>Pseudomonadota</taxon>
        <taxon>Gammaproteobacteria</taxon>
        <taxon>Aeromonadales</taxon>
        <taxon>Aeromonadaceae</taxon>
        <taxon>Aeromonas</taxon>
    </lineage>
</organism>
<evidence type="ECO:0000259" key="1">
    <source>
        <dbReference type="Pfam" id="PF01396"/>
    </source>
</evidence>
<dbReference type="RefSeq" id="WP_193003746.1">
    <property type="nucleotide sequence ID" value="NZ_CP040449.1"/>
</dbReference>
<dbReference type="PIRSF" id="PIRSF028063">
    <property type="entry name" value="UCP028063"/>
    <property type="match status" value="1"/>
</dbReference>
<reference evidence="3 4" key="1">
    <citation type="submission" date="2019-05" db="EMBL/GenBank/DDBJ databases">
        <title>OXA-830, a novel chromosomally encoded expanded-spectrum class D beta-lactamase in Aeromonas simiae.</title>
        <authorList>
            <person name="Zhou W."/>
            <person name="Chen Q."/>
        </authorList>
    </citation>
    <scope>NUCLEOTIDE SEQUENCE [LARGE SCALE GENOMIC DNA]</scope>
    <source>
        <strain evidence="3 4">A6</strain>
    </source>
</reference>
<dbReference type="GO" id="GO:0005694">
    <property type="term" value="C:chromosome"/>
    <property type="evidence" value="ECO:0007669"/>
    <property type="project" value="InterPro"/>
</dbReference>
<dbReference type="Proteomes" id="UP000594034">
    <property type="component" value="Chromosome"/>
</dbReference>
<dbReference type="InterPro" id="IPR014538">
    <property type="entry name" value="UCP028063_topo_Znf"/>
</dbReference>
<gene>
    <name evidence="3" type="ORF">FE240_05800</name>
</gene>
<dbReference type="EMBL" id="CP040449">
    <property type="protein sequence ID" value="QFI54248.1"/>
    <property type="molecule type" value="Genomic_DNA"/>
</dbReference>
<accession>A0A5J6WWL6</accession>
<dbReference type="InterPro" id="IPR024402">
    <property type="entry name" value="DUF2726"/>
</dbReference>
<keyword evidence="4" id="KW-1185">Reference proteome</keyword>
<dbReference type="GO" id="GO:0003916">
    <property type="term" value="F:DNA topoisomerase activity"/>
    <property type="evidence" value="ECO:0007669"/>
    <property type="project" value="InterPro"/>
</dbReference>
<dbReference type="Gene3D" id="3.30.65.10">
    <property type="entry name" value="Bacterial Topoisomerase I, domain 1"/>
    <property type="match status" value="1"/>
</dbReference>